<dbReference type="GO" id="GO:0003677">
    <property type="term" value="F:DNA binding"/>
    <property type="evidence" value="ECO:0007669"/>
    <property type="project" value="InterPro"/>
</dbReference>
<sequence length="292" mass="32678">MNLEDIYREHHALFFSVAYRLLGTVADTEDILQDVFISLQGLPLEDISNLKAYIVKMITNRCLNELKSARKRRESYVGPWLPEPIMQGSETGPEARFLQEESISYAFLVLLQSLSPTERAAFVLKEVLDYDYAEVADMLLKSEVNCRKIVSRAKAKIEEARKREWRGQGDASPLVHSFLSAVRTGDFQGFVSLLTEDAVLVSDGGGKRRAALRPILGKSRIRGFFEGIFAKGSLDGEIRPVWFNGQAGILLLKADGTPDMLMGFDLGEGETAARHMYILSNPDKLKKLIFTA</sequence>
<dbReference type="NCBIfam" id="TIGR02957">
    <property type="entry name" value="SigX4"/>
    <property type="match status" value="1"/>
</dbReference>
<dbReference type="Gene3D" id="1.10.10.10">
    <property type="entry name" value="Winged helix-like DNA-binding domain superfamily/Winged helix DNA-binding domain"/>
    <property type="match status" value="1"/>
</dbReference>
<dbReference type="PANTHER" id="PTHR30173:SF36">
    <property type="entry name" value="ECF RNA POLYMERASE SIGMA FACTOR SIGJ"/>
    <property type="match status" value="1"/>
</dbReference>
<dbReference type="EMBL" id="RXHU01000109">
    <property type="protein sequence ID" value="RTE03011.1"/>
    <property type="molecule type" value="Genomic_DNA"/>
</dbReference>
<organism evidence="4 5">
    <name type="scientific">Paenibacillus whitsoniae</name>
    <dbReference type="NCBI Taxonomy" id="2496558"/>
    <lineage>
        <taxon>Bacteria</taxon>
        <taxon>Bacillati</taxon>
        <taxon>Bacillota</taxon>
        <taxon>Bacilli</taxon>
        <taxon>Bacillales</taxon>
        <taxon>Paenibacillaceae</taxon>
        <taxon>Paenibacillus</taxon>
    </lineage>
</organism>
<dbReference type="Pfam" id="PF04542">
    <property type="entry name" value="Sigma70_r2"/>
    <property type="match status" value="1"/>
</dbReference>
<feature type="domain" description="RNA polymerase sigma-70 region 2" evidence="2">
    <location>
        <begin position="6"/>
        <end position="71"/>
    </location>
</feature>
<dbReference type="SUPFAM" id="SSF88659">
    <property type="entry name" value="Sigma3 and sigma4 domains of RNA polymerase sigma factors"/>
    <property type="match status" value="1"/>
</dbReference>
<comment type="caution">
    <text evidence="4">The sequence shown here is derived from an EMBL/GenBank/DDBJ whole genome shotgun (WGS) entry which is preliminary data.</text>
</comment>
<dbReference type="NCBIfam" id="NF007214">
    <property type="entry name" value="PRK09636.1"/>
    <property type="match status" value="1"/>
</dbReference>
<name>A0A430J5E1_9BACL</name>
<protein>
    <submittedName>
        <fullName evidence="4">RNA polymerase sigma-70 factor</fullName>
    </submittedName>
</protein>
<dbReference type="SUPFAM" id="SSF54427">
    <property type="entry name" value="NTF2-like"/>
    <property type="match status" value="1"/>
</dbReference>
<dbReference type="InterPro" id="IPR007627">
    <property type="entry name" value="RNA_pol_sigma70_r2"/>
</dbReference>
<dbReference type="InterPro" id="IPR036388">
    <property type="entry name" value="WH-like_DNA-bd_sf"/>
</dbReference>
<dbReference type="InterPro" id="IPR013325">
    <property type="entry name" value="RNA_pol_sigma_r2"/>
</dbReference>
<gene>
    <name evidence="4" type="ORF">EJQ19_28655</name>
</gene>
<comment type="subunit">
    <text evidence="1">Interacts transiently with the RNA polymerase catalytic core formed by RpoA, RpoB, RpoC and RpoZ (2 alpha, 1 beta, 1 beta' and 1 omega subunit) to form the RNA polymerase holoenzyme that can initiate transcription.</text>
</comment>
<evidence type="ECO:0000313" key="4">
    <source>
        <dbReference type="EMBL" id="RTE03011.1"/>
    </source>
</evidence>
<reference evidence="4 5" key="1">
    <citation type="submission" date="2018-12" db="EMBL/GenBank/DDBJ databases">
        <title>Bacillus ochoae sp. nov., Paenibacillus whitsoniae sp. nov., Paenibacillus spiritus sp. nov. Isolated from the Mars Exploration Rover during spacecraft assembly.</title>
        <authorList>
            <person name="Seuylemezian A."/>
            <person name="Vaishampayan P."/>
        </authorList>
    </citation>
    <scope>NUCLEOTIDE SEQUENCE [LARGE SCALE GENOMIC DNA]</scope>
    <source>
        <strain evidence="4 5">MER 54</strain>
    </source>
</reference>
<dbReference type="InterPro" id="IPR013324">
    <property type="entry name" value="RNA_pol_sigma_r3/r4-like"/>
</dbReference>
<dbReference type="SUPFAM" id="SSF88946">
    <property type="entry name" value="Sigma2 domain of RNA polymerase sigma factors"/>
    <property type="match status" value="1"/>
</dbReference>
<evidence type="ECO:0000259" key="3">
    <source>
        <dbReference type="Pfam" id="PF08281"/>
    </source>
</evidence>
<dbReference type="InterPro" id="IPR032710">
    <property type="entry name" value="NTF2-like_dom_sf"/>
</dbReference>
<dbReference type="Pfam" id="PF08281">
    <property type="entry name" value="Sigma70_r4_2"/>
    <property type="match status" value="1"/>
</dbReference>
<dbReference type="RefSeq" id="WP_126144656.1">
    <property type="nucleotide sequence ID" value="NZ_RXHU01000109.1"/>
</dbReference>
<dbReference type="InterPro" id="IPR014303">
    <property type="entry name" value="RNA_pol_sigma-70_ECF"/>
</dbReference>
<evidence type="ECO:0000259" key="2">
    <source>
        <dbReference type="Pfam" id="PF04542"/>
    </source>
</evidence>
<dbReference type="AlphaFoldDB" id="A0A430J5E1"/>
<evidence type="ECO:0000313" key="5">
    <source>
        <dbReference type="Proteomes" id="UP000276128"/>
    </source>
</evidence>
<dbReference type="GO" id="GO:0006352">
    <property type="term" value="P:DNA-templated transcription initiation"/>
    <property type="evidence" value="ECO:0007669"/>
    <property type="project" value="InterPro"/>
</dbReference>
<dbReference type="InterPro" id="IPR052704">
    <property type="entry name" value="ECF_Sigma-70_Domain"/>
</dbReference>
<dbReference type="Proteomes" id="UP000276128">
    <property type="component" value="Unassembled WGS sequence"/>
</dbReference>
<keyword evidence="5" id="KW-1185">Reference proteome</keyword>
<dbReference type="GO" id="GO:0016987">
    <property type="term" value="F:sigma factor activity"/>
    <property type="evidence" value="ECO:0007669"/>
    <property type="project" value="InterPro"/>
</dbReference>
<proteinExistence type="predicted"/>
<dbReference type="OrthoDB" id="3211555at2"/>
<accession>A0A430J5E1</accession>
<dbReference type="InterPro" id="IPR013249">
    <property type="entry name" value="RNA_pol_sigma70_r4_t2"/>
</dbReference>
<dbReference type="Gene3D" id="3.10.450.50">
    <property type="match status" value="1"/>
</dbReference>
<dbReference type="InterPro" id="IPR014284">
    <property type="entry name" value="RNA_pol_sigma-70_dom"/>
</dbReference>
<feature type="domain" description="RNA polymerase sigma factor 70 region 4 type 2" evidence="3">
    <location>
        <begin position="107"/>
        <end position="157"/>
    </location>
</feature>
<dbReference type="PANTHER" id="PTHR30173">
    <property type="entry name" value="SIGMA 19 FACTOR"/>
    <property type="match status" value="1"/>
</dbReference>
<evidence type="ECO:0000256" key="1">
    <source>
        <dbReference type="ARBA" id="ARBA00011344"/>
    </source>
</evidence>
<dbReference type="Gene3D" id="1.10.1740.10">
    <property type="match status" value="1"/>
</dbReference>
<dbReference type="NCBIfam" id="TIGR02937">
    <property type="entry name" value="sigma70-ECF"/>
    <property type="match status" value="1"/>
</dbReference>